<dbReference type="SUPFAM" id="SSF53098">
    <property type="entry name" value="Ribonuclease H-like"/>
    <property type="match status" value="1"/>
</dbReference>
<comment type="caution">
    <text evidence="1">The sequence shown here is derived from an EMBL/GenBank/DDBJ whole genome shotgun (WGS) entry which is preliminary data.</text>
</comment>
<evidence type="ECO:0008006" key="3">
    <source>
        <dbReference type="Google" id="ProtNLM"/>
    </source>
</evidence>
<evidence type="ECO:0000313" key="2">
    <source>
        <dbReference type="Proteomes" id="UP000792457"/>
    </source>
</evidence>
<organism evidence="1 2">
    <name type="scientific">Ladona fulva</name>
    <name type="common">Scarce chaser dragonfly</name>
    <name type="synonym">Libellula fulva</name>
    <dbReference type="NCBI Taxonomy" id="123851"/>
    <lineage>
        <taxon>Eukaryota</taxon>
        <taxon>Metazoa</taxon>
        <taxon>Ecdysozoa</taxon>
        <taxon>Arthropoda</taxon>
        <taxon>Hexapoda</taxon>
        <taxon>Insecta</taxon>
        <taxon>Pterygota</taxon>
        <taxon>Palaeoptera</taxon>
        <taxon>Odonata</taxon>
        <taxon>Epiprocta</taxon>
        <taxon>Anisoptera</taxon>
        <taxon>Libelluloidea</taxon>
        <taxon>Libellulidae</taxon>
        <taxon>Ladona</taxon>
    </lineage>
</organism>
<sequence length="449" mass="52858">MIDQADEIVDESFSKLLKEKSEFQAKGSGWALSKVIGLELRINKFQPLRGSTFIELPEKIKNTKAVINIKNNDAYCFKYAIWTKNINKDPQRVSKYRTNEFDNGYRWDCINYPVELHEISKFERRVNNISINVFGLDEKNNLYPIKIVDTELPDHRDLLYITNDNTAHYCWIKDFQRLIHHQITKHQHKLYICKRCFVYYHNENKLEAHKLLCRETGTPSKIVLPDETEKTLKFTHVNHSFQVPFVVYADFECLLQNVSTCEPLPHASYKHAIQRHEPFSFCYVIITPDGCQSPQLYRGPNAVRVFIERMKDEAEQIFKLYKNVVPMEPLTADEETAFHETSLCHICGKELRDVRVRDHDHLTGKYTGPSHYFCNIQYKMPNFLPVFIHNLSSYDGHFLVCELDYDNRKIFVIPNTEEKYISFAKSIEKNFSIRFIDTCRFMHASLATL</sequence>
<accession>A0A8K0KTY7</accession>
<dbReference type="InterPro" id="IPR044925">
    <property type="entry name" value="His-Me_finger_sf"/>
</dbReference>
<feature type="non-terminal residue" evidence="1">
    <location>
        <position position="449"/>
    </location>
</feature>
<dbReference type="PANTHER" id="PTHR31511">
    <property type="entry name" value="PROTEIN CBG23764"/>
    <property type="match status" value="1"/>
</dbReference>
<reference evidence="1" key="2">
    <citation type="submission" date="2017-10" db="EMBL/GenBank/DDBJ databases">
        <title>Ladona fulva Genome sequencing and assembly.</title>
        <authorList>
            <person name="Murali S."/>
            <person name="Richards S."/>
            <person name="Bandaranaike D."/>
            <person name="Bellair M."/>
            <person name="Blankenburg K."/>
            <person name="Chao H."/>
            <person name="Dinh H."/>
            <person name="Doddapaneni H."/>
            <person name="Dugan-Rocha S."/>
            <person name="Elkadiri S."/>
            <person name="Gnanaolivu R."/>
            <person name="Hernandez B."/>
            <person name="Skinner E."/>
            <person name="Javaid M."/>
            <person name="Lee S."/>
            <person name="Li M."/>
            <person name="Ming W."/>
            <person name="Munidasa M."/>
            <person name="Muniz J."/>
            <person name="Nguyen L."/>
            <person name="Hughes D."/>
            <person name="Osuji N."/>
            <person name="Pu L.-L."/>
            <person name="Puazo M."/>
            <person name="Qu C."/>
            <person name="Quiroz J."/>
            <person name="Raj R."/>
            <person name="Weissenberger G."/>
            <person name="Xin Y."/>
            <person name="Zou X."/>
            <person name="Han Y."/>
            <person name="Worley K."/>
            <person name="Muzny D."/>
            <person name="Gibbs R."/>
        </authorList>
    </citation>
    <scope>NUCLEOTIDE SEQUENCE</scope>
    <source>
        <strain evidence="1">Sampled in the wild</strain>
    </source>
</reference>
<evidence type="ECO:0000313" key="1">
    <source>
        <dbReference type="EMBL" id="KAG8238198.1"/>
    </source>
</evidence>
<dbReference type="EMBL" id="KZ309301">
    <property type="protein sequence ID" value="KAG8238198.1"/>
    <property type="molecule type" value="Genomic_DNA"/>
</dbReference>
<protein>
    <recommendedName>
        <fullName evidence="3">DNA-directed DNA polymerase</fullName>
    </recommendedName>
</protein>
<reference evidence="1" key="1">
    <citation type="submission" date="2013-04" db="EMBL/GenBank/DDBJ databases">
        <authorList>
            <person name="Qu J."/>
            <person name="Murali S.C."/>
            <person name="Bandaranaike D."/>
            <person name="Bellair M."/>
            <person name="Blankenburg K."/>
            <person name="Chao H."/>
            <person name="Dinh H."/>
            <person name="Doddapaneni H."/>
            <person name="Downs B."/>
            <person name="Dugan-Rocha S."/>
            <person name="Elkadiri S."/>
            <person name="Gnanaolivu R.D."/>
            <person name="Hernandez B."/>
            <person name="Javaid M."/>
            <person name="Jayaseelan J.C."/>
            <person name="Lee S."/>
            <person name="Li M."/>
            <person name="Ming W."/>
            <person name="Munidasa M."/>
            <person name="Muniz J."/>
            <person name="Nguyen L."/>
            <person name="Ongeri F."/>
            <person name="Osuji N."/>
            <person name="Pu L.-L."/>
            <person name="Puazo M."/>
            <person name="Qu C."/>
            <person name="Quiroz J."/>
            <person name="Raj R."/>
            <person name="Weissenberger G."/>
            <person name="Xin Y."/>
            <person name="Zou X."/>
            <person name="Han Y."/>
            <person name="Richards S."/>
            <person name="Worley K."/>
            <person name="Muzny D."/>
            <person name="Gibbs R."/>
        </authorList>
    </citation>
    <scope>NUCLEOTIDE SEQUENCE</scope>
    <source>
        <strain evidence="1">Sampled in the wild</strain>
    </source>
</reference>
<dbReference type="PANTHER" id="PTHR31511:SF12">
    <property type="entry name" value="RHO TERMINATION FACTOR N-TERMINAL DOMAIN-CONTAINING PROTEIN"/>
    <property type="match status" value="1"/>
</dbReference>
<dbReference type="InterPro" id="IPR012337">
    <property type="entry name" value="RNaseH-like_sf"/>
</dbReference>
<dbReference type="SUPFAM" id="SSF54060">
    <property type="entry name" value="His-Me finger endonucleases"/>
    <property type="match status" value="1"/>
</dbReference>
<dbReference type="Gene3D" id="3.30.60.60">
    <property type="entry name" value="N-acetyl transferase-like"/>
    <property type="match status" value="1"/>
</dbReference>
<gene>
    <name evidence="1" type="ORF">J437_LFUL018081</name>
</gene>
<keyword evidence="2" id="KW-1185">Reference proteome</keyword>
<proteinExistence type="predicted"/>
<dbReference type="OrthoDB" id="6602337at2759"/>
<dbReference type="AlphaFoldDB" id="A0A8K0KTY7"/>
<name>A0A8K0KTY7_LADFU</name>
<dbReference type="Proteomes" id="UP000792457">
    <property type="component" value="Unassembled WGS sequence"/>
</dbReference>